<keyword evidence="2" id="KW-1185">Reference proteome</keyword>
<organism evidence="1 2">
    <name type="scientific">Galerina marginata (strain CBS 339.88)</name>
    <dbReference type="NCBI Taxonomy" id="685588"/>
    <lineage>
        <taxon>Eukaryota</taxon>
        <taxon>Fungi</taxon>
        <taxon>Dikarya</taxon>
        <taxon>Basidiomycota</taxon>
        <taxon>Agaricomycotina</taxon>
        <taxon>Agaricomycetes</taxon>
        <taxon>Agaricomycetidae</taxon>
        <taxon>Agaricales</taxon>
        <taxon>Agaricineae</taxon>
        <taxon>Strophariaceae</taxon>
        <taxon>Galerina</taxon>
    </lineage>
</organism>
<dbReference type="HOGENOM" id="CLU_2386324_0_0_1"/>
<sequence>MVQLYKRKKFIDCECSYVPKAGWQKDFFKQIGSKELTERLCAGRGARGGEEVLTACMAVCQRLSMKAAEELGFLLRGENALIVAYAGRLGTVAA</sequence>
<dbReference type="AlphaFoldDB" id="A0A067T835"/>
<protein>
    <submittedName>
        <fullName evidence="1">Uncharacterized protein</fullName>
    </submittedName>
</protein>
<gene>
    <name evidence="1" type="ORF">GALMADRAFT_223552</name>
</gene>
<evidence type="ECO:0000313" key="2">
    <source>
        <dbReference type="Proteomes" id="UP000027222"/>
    </source>
</evidence>
<accession>A0A067T835</accession>
<dbReference type="EMBL" id="KL142373">
    <property type="protein sequence ID" value="KDR79301.1"/>
    <property type="molecule type" value="Genomic_DNA"/>
</dbReference>
<proteinExistence type="predicted"/>
<evidence type="ECO:0000313" key="1">
    <source>
        <dbReference type="EMBL" id="KDR79301.1"/>
    </source>
</evidence>
<reference evidence="2" key="1">
    <citation type="journal article" date="2014" name="Proc. Natl. Acad. Sci. U.S.A.">
        <title>Extensive sampling of basidiomycete genomes demonstrates inadequacy of the white-rot/brown-rot paradigm for wood decay fungi.</title>
        <authorList>
            <person name="Riley R."/>
            <person name="Salamov A.A."/>
            <person name="Brown D.W."/>
            <person name="Nagy L.G."/>
            <person name="Floudas D."/>
            <person name="Held B.W."/>
            <person name="Levasseur A."/>
            <person name="Lombard V."/>
            <person name="Morin E."/>
            <person name="Otillar R."/>
            <person name="Lindquist E.A."/>
            <person name="Sun H."/>
            <person name="LaButti K.M."/>
            <person name="Schmutz J."/>
            <person name="Jabbour D."/>
            <person name="Luo H."/>
            <person name="Baker S.E."/>
            <person name="Pisabarro A.G."/>
            <person name="Walton J.D."/>
            <person name="Blanchette R.A."/>
            <person name="Henrissat B."/>
            <person name="Martin F."/>
            <person name="Cullen D."/>
            <person name="Hibbett D.S."/>
            <person name="Grigoriev I.V."/>
        </authorList>
    </citation>
    <scope>NUCLEOTIDE SEQUENCE [LARGE SCALE GENOMIC DNA]</scope>
    <source>
        <strain evidence="2">CBS 339.88</strain>
    </source>
</reference>
<dbReference type="STRING" id="685588.A0A067T835"/>
<dbReference type="OrthoDB" id="203824at2759"/>
<name>A0A067T835_GALM3</name>
<dbReference type="Proteomes" id="UP000027222">
    <property type="component" value="Unassembled WGS sequence"/>
</dbReference>